<gene>
    <name evidence="6" type="ORF">GT003_10535</name>
</gene>
<accession>A0A7X4YN92</accession>
<evidence type="ECO:0000256" key="3">
    <source>
        <dbReference type="ARBA" id="ARBA00022989"/>
    </source>
</evidence>
<dbReference type="InterPro" id="IPR032808">
    <property type="entry name" value="DoxX"/>
</dbReference>
<dbReference type="OrthoDB" id="2454358at2"/>
<evidence type="ECO:0000256" key="5">
    <source>
        <dbReference type="SAM" id="Phobius"/>
    </source>
</evidence>
<keyword evidence="2 5" id="KW-0812">Transmembrane</keyword>
<feature type="transmembrane region" description="Helical" evidence="5">
    <location>
        <begin position="6"/>
        <end position="30"/>
    </location>
</feature>
<keyword evidence="7" id="KW-1185">Reference proteome</keyword>
<dbReference type="Proteomes" id="UP000558113">
    <property type="component" value="Unassembled WGS sequence"/>
</dbReference>
<keyword evidence="3 5" id="KW-1133">Transmembrane helix</keyword>
<protein>
    <submittedName>
        <fullName evidence="6">DoxX family membrane protein</fullName>
    </submittedName>
</protein>
<dbReference type="AlphaFoldDB" id="A0A7X4YN92"/>
<dbReference type="EMBL" id="JAAAMU010000004">
    <property type="protein sequence ID" value="NBC69428.1"/>
    <property type="molecule type" value="Genomic_DNA"/>
</dbReference>
<dbReference type="Pfam" id="PF13564">
    <property type="entry name" value="DoxX_2"/>
    <property type="match status" value="1"/>
</dbReference>
<feature type="transmembrane region" description="Helical" evidence="5">
    <location>
        <begin position="42"/>
        <end position="63"/>
    </location>
</feature>
<keyword evidence="4 5" id="KW-0472">Membrane</keyword>
<evidence type="ECO:0000313" key="6">
    <source>
        <dbReference type="EMBL" id="NBC69428.1"/>
    </source>
</evidence>
<evidence type="ECO:0000256" key="4">
    <source>
        <dbReference type="ARBA" id="ARBA00023136"/>
    </source>
</evidence>
<evidence type="ECO:0000313" key="7">
    <source>
        <dbReference type="Proteomes" id="UP000558113"/>
    </source>
</evidence>
<name>A0A7X4YN92_9BACL</name>
<dbReference type="RefSeq" id="WP_161697217.1">
    <property type="nucleotide sequence ID" value="NZ_JAAAMU010000004.1"/>
</dbReference>
<comment type="subcellular location">
    <subcellularLocation>
        <location evidence="1">Membrane</location>
        <topology evidence="1">Multi-pass membrane protein</topology>
    </subcellularLocation>
</comment>
<sequence length="122" mass="13287">MYIVFVILESFLIVSMTFGGASKLTGAKAFVEMFDKLGLPQWFRVVTGVVQLAGAAGLVFGYWYPSVGAWAGIWLGVTMLVGCLLHFRVKHPIGEAVPSFVLTSIATIMILMHALEAPHPFQ</sequence>
<comment type="caution">
    <text evidence="6">The sequence shown here is derived from an EMBL/GenBank/DDBJ whole genome shotgun (WGS) entry which is preliminary data.</text>
</comment>
<dbReference type="GO" id="GO:0016020">
    <property type="term" value="C:membrane"/>
    <property type="evidence" value="ECO:0007669"/>
    <property type="project" value="UniProtKB-SubCell"/>
</dbReference>
<evidence type="ECO:0000256" key="1">
    <source>
        <dbReference type="ARBA" id="ARBA00004141"/>
    </source>
</evidence>
<evidence type="ECO:0000256" key="2">
    <source>
        <dbReference type="ARBA" id="ARBA00022692"/>
    </source>
</evidence>
<organism evidence="6 7">
    <name type="scientific">Paenibacillus sacheonensis</name>
    <dbReference type="NCBI Taxonomy" id="742054"/>
    <lineage>
        <taxon>Bacteria</taxon>
        <taxon>Bacillati</taxon>
        <taxon>Bacillota</taxon>
        <taxon>Bacilli</taxon>
        <taxon>Bacillales</taxon>
        <taxon>Paenibacillaceae</taxon>
        <taxon>Paenibacillus</taxon>
    </lineage>
</organism>
<feature type="transmembrane region" description="Helical" evidence="5">
    <location>
        <begin position="69"/>
        <end position="89"/>
    </location>
</feature>
<reference evidence="6 7" key="1">
    <citation type="submission" date="2020-01" db="EMBL/GenBank/DDBJ databases">
        <title>Paenibacillus soybeanensis sp. nov. isolated from the nodules of soybean (Glycine max(L.) Merr).</title>
        <authorList>
            <person name="Wang H."/>
        </authorList>
    </citation>
    <scope>NUCLEOTIDE SEQUENCE [LARGE SCALE GENOMIC DNA]</scope>
    <source>
        <strain evidence="6 7">DSM 23054</strain>
    </source>
</reference>
<feature type="transmembrane region" description="Helical" evidence="5">
    <location>
        <begin position="96"/>
        <end position="115"/>
    </location>
</feature>
<proteinExistence type="predicted"/>